<dbReference type="EMBL" id="VFPM01000002">
    <property type="protein sequence ID" value="TQM61684.1"/>
    <property type="molecule type" value="Genomic_DNA"/>
</dbReference>
<evidence type="ECO:0000313" key="2">
    <source>
        <dbReference type="EMBL" id="TQM61684.1"/>
    </source>
</evidence>
<feature type="domain" description="KANL3/Tex30 alpha/beta hydrolase-like" evidence="1">
    <location>
        <begin position="85"/>
        <end position="185"/>
    </location>
</feature>
<dbReference type="Proteomes" id="UP000316747">
    <property type="component" value="Unassembled WGS sequence"/>
</dbReference>
<dbReference type="InterPro" id="IPR029058">
    <property type="entry name" value="AB_hydrolase_fold"/>
</dbReference>
<organism evidence="2 3">
    <name type="scientific">Humibacillus xanthopallidus</name>
    <dbReference type="NCBI Taxonomy" id="412689"/>
    <lineage>
        <taxon>Bacteria</taxon>
        <taxon>Bacillati</taxon>
        <taxon>Actinomycetota</taxon>
        <taxon>Actinomycetes</taxon>
        <taxon>Micrococcales</taxon>
        <taxon>Intrasporangiaceae</taxon>
        <taxon>Humibacillus</taxon>
    </lineage>
</organism>
<dbReference type="RefSeq" id="WP_260439653.1">
    <property type="nucleotide sequence ID" value="NZ_VFPM01000002.1"/>
</dbReference>
<accession>A0A543HTS7</accession>
<reference evidence="2 3" key="1">
    <citation type="submission" date="2019-06" db="EMBL/GenBank/DDBJ databases">
        <title>Genome sequencing of plant associated microbes to promote plant fitness in Sorghum bicolor and Oryza sativa.</title>
        <authorList>
            <person name="Coleman-Derr D."/>
        </authorList>
    </citation>
    <scope>NUCLEOTIDE SEQUENCE [LARGE SCALE GENOMIC DNA]</scope>
    <source>
        <strain evidence="2 3">KV-663</strain>
    </source>
</reference>
<gene>
    <name evidence="2" type="ORF">FBY41_1695</name>
</gene>
<evidence type="ECO:0000259" key="1">
    <source>
        <dbReference type="Pfam" id="PF20408"/>
    </source>
</evidence>
<dbReference type="Pfam" id="PF20408">
    <property type="entry name" value="Abhydrolase_11"/>
    <property type="match status" value="1"/>
</dbReference>
<dbReference type="AlphaFoldDB" id="A0A543HTS7"/>
<dbReference type="InterPro" id="IPR046879">
    <property type="entry name" value="KANL3/Tex30_Abhydrolase"/>
</dbReference>
<comment type="caution">
    <text evidence="2">The sequence shown here is derived from an EMBL/GenBank/DDBJ whole genome shotgun (WGS) entry which is preliminary data.</text>
</comment>
<sequence length="230" mass="24408">MSELRPRLVDTHVPDRPQGLVLVLHGGAARRERMPVSAAQLSVLRMVPVAARVARTAPALVVQRLLNTSRGWDSRATPVDDVRWALTRVAERFGPDLPVCLVGHSLGGRAALLAGSHPAVRAVVALAPWLYPTDGATDLSGRDVLVVHGDRDRIARPEIAEQVARQLATRARVAHVTVIGGTHSMLRHIATFDGLAADFAAATLLGTAGTGLVGRALAGEQWLSTEPAAR</sequence>
<dbReference type="SUPFAM" id="SSF53474">
    <property type="entry name" value="alpha/beta-Hydrolases"/>
    <property type="match status" value="1"/>
</dbReference>
<keyword evidence="3" id="KW-1185">Reference proteome</keyword>
<proteinExistence type="predicted"/>
<protein>
    <submittedName>
        <fullName evidence="2">Putative esterase</fullName>
    </submittedName>
</protein>
<name>A0A543HTS7_9MICO</name>
<dbReference type="Gene3D" id="3.40.50.1820">
    <property type="entry name" value="alpha/beta hydrolase"/>
    <property type="match status" value="1"/>
</dbReference>
<evidence type="ECO:0000313" key="3">
    <source>
        <dbReference type="Proteomes" id="UP000316747"/>
    </source>
</evidence>